<feature type="compositionally biased region" description="Polar residues" evidence="2">
    <location>
        <begin position="345"/>
        <end position="356"/>
    </location>
</feature>
<evidence type="ECO:0000256" key="1">
    <source>
        <dbReference type="PROSITE-ProRule" id="PRU00023"/>
    </source>
</evidence>
<dbReference type="SUPFAM" id="SSF50044">
    <property type="entry name" value="SH3-domain"/>
    <property type="match status" value="1"/>
</dbReference>
<accession>A0A139A844</accession>
<feature type="region of interest" description="Disordered" evidence="2">
    <location>
        <begin position="330"/>
        <end position="373"/>
    </location>
</feature>
<organism evidence="3 4">
    <name type="scientific">Gonapodya prolifera (strain JEL478)</name>
    <name type="common">Monoblepharis prolifera</name>
    <dbReference type="NCBI Taxonomy" id="1344416"/>
    <lineage>
        <taxon>Eukaryota</taxon>
        <taxon>Fungi</taxon>
        <taxon>Fungi incertae sedis</taxon>
        <taxon>Chytridiomycota</taxon>
        <taxon>Chytridiomycota incertae sedis</taxon>
        <taxon>Monoblepharidomycetes</taxon>
        <taxon>Monoblepharidales</taxon>
        <taxon>Gonapodyaceae</taxon>
        <taxon>Gonapodya</taxon>
    </lineage>
</organism>
<dbReference type="Proteomes" id="UP000070544">
    <property type="component" value="Unassembled WGS sequence"/>
</dbReference>
<evidence type="ECO:0000313" key="4">
    <source>
        <dbReference type="Proteomes" id="UP000070544"/>
    </source>
</evidence>
<feature type="region of interest" description="Disordered" evidence="2">
    <location>
        <begin position="268"/>
        <end position="288"/>
    </location>
</feature>
<feature type="compositionally biased region" description="Polar residues" evidence="2">
    <location>
        <begin position="481"/>
        <end position="491"/>
    </location>
</feature>
<dbReference type="EMBL" id="KQ965784">
    <property type="protein sequence ID" value="KXS12869.1"/>
    <property type="molecule type" value="Genomic_DNA"/>
</dbReference>
<keyword evidence="4" id="KW-1185">Reference proteome</keyword>
<evidence type="ECO:0000256" key="2">
    <source>
        <dbReference type="SAM" id="MobiDB-lite"/>
    </source>
</evidence>
<feature type="compositionally biased region" description="Basic and acidic residues" evidence="2">
    <location>
        <begin position="330"/>
        <end position="343"/>
    </location>
</feature>
<sequence length="498" mass="54320">MTPDLAIVKLLLAHGAQPTTAAIARVRAIHNAPVLAVLEARKAELESTSRADALAEKLIEAVEKRRLDLLRSALAAGADPNARKRITLTVSVPGFGTRSETVFGESALVLAVLYAQDALVQELLDAGANVHAEVEWRVPNWESEWTMALWNRTRWILHYRCDSLLDLALGSPVLASPFRNVEDDYTILGEARGKLALNKDGGHVHIRTPSSQSEAHDTGNFVPTVGVVRLLLDWGAQITAGAREAAISLRERTYALLVEEALAKSSARRLHGLSAPRRPDSGAAEKKRTFEARLVEETGKLTEFLEEEKFAKDLRAAQLASLQQQLQEAKGQRDTWRAAKAAEEAQTQPDPYQRYTNPNPNPYPNPNPNPNNDIQERLLALEREKAALLAQVGGATVNGPPPVSSVLDRTVDIPRPAQPLETMMVAMSDFYPRDSDELALRYGDGVFVSVGFADGWASVSLPGRPHCGNSINRSILRGTARASTQTPTSPASFPCRTL</sequence>
<feature type="repeat" description="ANK" evidence="1">
    <location>
        <begin position="103"/>
        <end position="135"/>
    </location>
</feature>
<dbReference type="OrthoDB" id="366390at2759"/>
<reference evidence="3 4" key="1">
    <citation type="journal article" date="2015" name="Genome Biol. Evol.">
        <title>Phylogenomic analyses indicate that early fungi evolved digesting cell walls of algal ancestors of land plants.</title>
        <authorList>
            <person name="Chang Y."/>
            <person name="Wang S."/>
            <person name="Sekimoto S."/>
            <person name="Aerts A.L."/>
            <person name="Choi C."/>
            <person name="Clum A."/>
            <person name="LaButti K.M."/>
            <person name="Lindquist E.A."/>
            <person name="Yee Ngan C."/>
            <person name="Ohm R.A."/>
            <person name="Salamov A.A."/>
            <person name="Grigoriev I.V."/>
            <person name="Spatafora J.W."/>
            <person name="Berbee M.L."/>
        </authorList>
    </citation>
    <scope>NUCLEOTIDE SEQUENCE [LARGE SCALE GENOMIC DNA]</scope>
    <source>
        <strain evidence="3 4">JEL478</strain>
    </source>
</reference>
<keyword evidence="1" id="KW-0040">ANK repeat</keyword>
<evidence type="ECO:0000313" key="3">
    <source>
        <dbReference type="EMBL" id="KXS12869.1"/>
    </source>
</evidence>
<dbReference type="InterPro" id="IPR036770">
    <property type="entry name" value="Ankyrin_rpt-contain_sf"/>
</dbReference>
<dbReference type="Gene3D" id="1.25.40.20">
    <property type="entry name" value="Ankyrin repeat-containing domain"/>
    <property type="match status" value="1"/>
</dbReference>
<dbReference type="InterPro" id="IPR036028">
    <property type="entry name" value="SH3-like_dom_sf"/>
</dbReference>
<protein>
    <submittedName>
        <fullName evidence="3">Uncharacterized protein</fullName>
    </submittedName>
</protein>
<gene>
    <name evidence="3" type="ORF">M427DRAFT_389939</name>
</gene>
<name>A0A139A844_GONPJ</name>
<dbReference type="AlphaFoldDB" id="A0A139A844"/>
<dbReference type="PROSITE" id="PS50088">
    <property type="entry name" value="ANK_REPEAT"/>
    <property type="match status" value="1"/>
</dbReference>
<proteinExistence type="predicted"/>
<feature type="compositionally biased region" description="Basic and acidic residues" evidence="2">
    <location>
        <begin position="277"/>
        <end position="288"/>
    </location>
</feature>
<feature type="compositionally biased region" description="Pro residues" evidence="2">
    <location>
        <begin position="359"/>
        <end position="369"/>
    </location>
</feature>
<dbReference type="SUPFAM" id="SSF48403">
    <property type="entry name" value="Ankyrin repeat"/>
    <property type="match status" value="1"/>
</dbReference>
<dbReference type="InterPro" id="IPR002110">
    <property type="entry name" value="Ankyrin_rpt"/>
</dbReference>
<feature type="region of interest" description="Disordered" evidence="2">
    <location>
        <begin position="479"/>
        <end position="498"/>
    </location>
</feature>